<accession>A0A9X4QP37</accession>
<feature type="transmembrane region" description="Helical" evidence="1">
    <location>
        <begin position="7"/>
        <end position="28"/>
    </location>
</feature>
<dbReference type="RefSeq" id="WP_277566090.1">
    <property type="nucleotide sequence ID" value="NZ_JAPDHZ010000003.1"/>
</dbReference>
<proteinExistence type="predicted"/>
<gene>
    <name evidence="2" type="ORF">OMP38_16415</name>
</gene>
<keyword evidence="3" id="KW-1185">Reference proteome</keyword>
<protein>
    <submittedName>
        <fullName evidence="2">Uncharacterized protein</fullName>
    </submittedName>
</protein>
<name>A0A9X4QP37_9BACL</name>
<evidence type="ECO:0000313" key="3">
    <source>
        <dbReference type="Proteomes" id="UP001153387"/>
    </source>
</evidence>
<dbReference type="EMBL" id="JAPDHZ010000003">
    <property type="protein sequence ID" value="MDG0792275.1"/>
    <property type="molecule type" value="Genomic_DNA"/>
</dbReference>
<dbReference type="AlphaFoldDB" id="A0A9X4QP37"/>
<dbReference type="Proteomes" id="UP001153387">
    <property type="component" value="Unassembled WGS sequence"/>
</dbReference>
<keyword evidence="1" id="KW-0472">Membrane</keyword>
<keyword evidence="1" id="KW-0812">Transmembrane</keyword>
<organism evidence="2 3">
    <name type="scientific">Cohnella ginsengisoli</name>
    <dbReference type="NCBI Taxonomy" id="425004"/>
    <lineage>
        <taxon>Bacteria</taxon>
        <taxon>Bacillati</taxon>
        <taxon>Bacillota</taxon>
        <taxon>Bacilli</taxon>
        <taxon>Bacillales</taxon>
        <taxon>Paenibacillaceae</taxon>
        <taxon>Cohnella</taxon>
    </lineage>
</organism>
<evidence type="ECO:0000256" key="1">
    <source>
        <dbReference type="SAM" id="Phobius"/>
    </source>
</evidence>
<evidence type="ECO:0000313" key="2">
    <source>
        <dbReference type="EMBL" id="MDG0792275.1"/>
    </source>
</evidence>
<sequence>MKNIYVGCTFFISGIILYSLRLVAGVIYDAARMRPISGGGSYVIENISPIFLIGSIVLIILGLLLIIRGYFKD</sequence>
<feature type="transmembrane region" description="Helical" evidence="1">
    <location>
        <begin position="48"/>
        <end position="71"/>
    </location>
</feature>
<comment type="caution">
    <text evidence="2">The sequence shown here is derived from an EMBL/GenBank/DDBJ whole genome shotgun (WGS) entry which is preliminary data.</text>
</comment>
<reference evidence="2 3" key="1">
    <citation type="submission" date="2022-10" db="EMBL/GenBank/DDBJ databases">
        <title>Comparative genomic analysis of Cohnella hashimotonis sp. nov., isolated from the International Space Station.</title>
        <authorList>
            <person name="Simpson A."/>
            <person name="Venkateswaran K."/>
        </authorList>
    </citation>
    <scope>NUCLEOTIDE SEQUENCE [LARGE SCALE GENOMIC DNA]</scope>
    <source>
        <strain evidence="2 3">DSM 18997</strain>
    </source>
</reference>
<keyword evidence="1" id="KW-1133">Transmembrane helix</keyword>